<dbReference type="EMBL" id="NILC01000029">
    <property type="protein sequence ID" value="TWL22251.1"/>
    <property type="molecule type" value="Genomic_DNA"/>
</dbReference>
<dbReference type="AlphaFoldDB" id="A0A8B5Y7F9"/>
<organism evidence="1 2">
    <name type="scientific">Bacillus licheniformis</name>
    <dbReference type="NCBI Taxonomy" id="1402"/>
    <lineage>
        <taxon>Bacteria</taxon>
        <taxon>Bacillati</taxon>
        <taxon>Bacillota</taxon>
        <taxon>Bacilli</taxon>
        <taxon>Bacillales</taxon>
        <taxon>Bacillaceae</taxon>
        <taxon>Bacillus</taxon>
    </lineage>
</organism>
<protein>
    <submittedName>
        <fullName evidence="1">Uncharacterized protein</fullName>
    </submittedName>
</protein>
<gene>
    <name evidence="1" type="ORF">CHCC16736_3720</name>
</gene>
<reference evidence="1 2" key="1">
    <citation type="submission" date="2019-06" db="EMBL/GenBank/DDBJ databases">
        <title>Genome sequence analysis of &gt;100 Bacillus licheniformis strains suggests intrinsic resistance to this species.</title>
        <authorList>
            <person name="Wels M."/>
            <person name="Siezen R.J."/>
            <person name="Johansen E."/>
            <person name="Stuer-Lauridsen B."/>
            <person name="Bjerre K."/>
            <person name="Nielsen B.K.K."/>
        </authorList>
    </citation>
    <scope>NUCLEOTIDE SEQUENCE [LARGE SCALE GENOMIC DNA]</scope>
    <source>
        <strain evidence="1 2">BAC-16736</strain>
    </source>
</reference>
<evidence type="ECO:0000313" key="2">
    <source>
        <dbReference type="Proteomes" id="UP000435910"/>
    </source>
</evidence>
<sequence length="44" mass="5671">MYEIHFIFWFPELKQKTWDYVWVFGCFSKIFDLLRLYNFLAERE</sequence>
<dbReference type="Proteomes" id="UP000435910">
    <property type="component" value="Unassembled WGS sequence"/>
</dbReference>
<comment type="caution">
    <text evidence="1">The sequence shown here is derived from an EMBL/GenBank/DDBJ whole genome shotgun (WGS) entry which is preliminary data.</text>
</comment>
<evidence type="ECO:0000313" key="1">
    <source>
        <dbReference type="EMBL" id="TWL22251.1"/>
    </source>
</evidence>
<name>A0A8B5Y7F9_BACLI</name>
<accession>A0A8B5Y7F9</accession>
<proteinExistence type="predicted"/>